<name>A0A7H9AWJ9_ZYGMR</name>
<dbReference type="EMBL" id="CP058604">
    <property type="protein sequence ID" value="QLG70603.1"/>
    <property type="molecule type" value="Genomic_DNA"/>
</dbReference>
<accession>A0A7H9AWJ9</accession>
<gene>
    <name evidence="1" type="ORF">HG535_0A05440</name>
</gene>
<proteinExistence type="predicted"/>
<dbReference type="OrthoDB" id="3980246at2759"/>
<dbReference type="InterPro" id="IPR018854">
    <property type="entry name" value="Psome_chaperone_3/4"/>
</dbReference>
<organism evidence="1 2">
    <name type="scientific">Zygotorulaspora mrakii</name>
    <name type="common">Zygosaccharomyces mrakii</name>
    <dbReference type="NCBI Taxonomy" id="42260"/>
    <lineage>
        <taxon>Eukaryota</taxon>
        <taxon>Fungi</taxon>
        <taxon>Dikarya</taxon>
        <taxon>Ascomycota</taxon>
        <taxon>Saccharomycotina</taxon>
        <taxon>Saccharomycetes</taxon>
        <taxon>Saccharomycetales</taxon>
        <taxon>Saccharomycetaceae</taxon>
        <taxon>Zygotorulaspora</taxon>
    </lineage>
</organism>
<dbReference type="GeneID" id="59234239"/>
<evidence type="ECO:0000313" key="2">
    <source>
        <dbReference type="Proteomes" id="UP000509704"/>
    </source>
</evidence>
<dbReference type="Gene3D" id="3.30.230.90">
    <property type="match status" value="1"/>
</dbReference>
<protein>
    <recommendedName>
        <fullName evidence="3">Proteasome chaperone 3</fullName>
    </recommendedName>
</protein>
<dbReference type="AlphaFoldDB" id="A0A7H9AWJ9"/>
<sequence length="166" mass="18689">MFFREASSKFPNDPDNNELDILAVHFSNEIAVQIRFNGELDSTYEISVKGLNGIGKRFLAGHSIMGDDDEDDISFVGDMANYQIATKLGNSNDTKLHVVCTQIAELYHQIILPRNVDGMGASNEDGITSRKILVTLSSKIWRDNNIGKDFDKLIYILQNIKKMYNI</sequence>
<keyword evidence="2" id="KW-1185">Reference proteome</keyword>
<dbReference type="RefSeq" id="XP_037142331.1">
    <property type="nucleotide sequence ID" value="XM_037286436.1"/>
</dbReference>
<evidence type="ECO:0000313" key="1">
    <source>
        <dbReference type="EMBL" id="QLG70603.1"/>
    </source>
</evidence>
<evidence type="ECO:0008006" key="3">
    <source>
        <dbReference type="Google" id="ProtNLM"/>
    </source>
</evidence>
<dbReference type="InterPro" id="IPR053720">
    <property type="entry name" value="Psm_Assembly_Chaperone"/>
</dbReference>
<reference evidence="1 2" key="1">
    <citation type="submission" date="2020-07" db="EMBL/GenBank/DDBJ databases">
        <title>The yeast mating-type switching endonuclease HO is a domesticated member of an unorthodox homing genetic element family.</title>
        <authorList>
            <person name="Coughlan A.Y."/>
            <person name="Lombardi L."/>
            <person name="Braun-Galleani S."/>
            <person name="Martos A.R."/>
            <person name="Galeote V."/>
            <person name="Bigey F."/>
            <person name="Dequin S."/>
            <person name="Byrne K.P."/>
            <person name="Wolfe K.H."/>
        </authorList>
    </citation>
    <scope>NUCLEOTIDE SEQUENCE [LARGE SCALE GENOMIC DNA]</scope>
    <source>
        <strain evidence="1 2">NRRL Y-6702</strain>
    </source>
</reference>
<dbReference type="Pfam" id="PF10448">
    <property type="entry name" value="POC3_POC4"/>
    <property type="match status" value="1"/>
</dbReference>
<dbReference type="KEGG" id="zmk:HG535_0A05440"/>
<dbReference type="Proteomes" id="UP000509704">
    <property type="component" value="Chromosome 1"/>
</dbReference>